<organism evidence="2 3">
    <name type="scientific">Rhizobium grahamii</name>
    <dbReference type="NCBI Taxonomy" id="1120045"/>
    <lineage>
        <taxon>Bacteria</taxon>
        <taxon>Pseudomonadati</taxon>
        <taxon>Pseudomonadota</taxon>
        <taxon>Alphaproteobacteria</taxon>
        <taxon>Hyphomicrobiales</taxon>
        <taxon>Rhizobiaceae</taxon>
        <taxon>Rhizobium/Agrobacterium group</taxon>
        <taxon>Rhizobium</taxon>
    </lineage>
</organism>
<name>A0A5Q0C969_9HYPH</name>
<dbReference type="Gene3D" id="3.40.50.720">
    <property type="entry name" value="NAD(P)-binding Rossmann-like Domain"/>
    <property type="match status" value="1"/>
</dbReference>
<feature type="domain" description="NAD-dependent epimerase/dehydratase" evidence="1">
    <location>
        <begin position="20"/>
        <end position="243"/>
    </location>
</feature>
<dbReference type="Pfam" id="PF01370">
    <property type="entry name" value="Epimerase"/>
    <property type="match status" value="1"/>
</dbReference>
<dbReference type="KEGG" id="rgr:FZ934_12890"/>
<dbReference type="InterPro" id="IPR050177">
    <property type="entry name" value="Lipid_A_modif_metabolic_enz"/>
</dbReference>
<evidence type="ECO:0000259" key="1">
    <source>
        <dbReference type="Pfam" id="PF01370"/>
    </source>
</evidence>
<dbReference type="OrthoDB" id="9814124at2"/>
<accession>A0A5Q0C969</accession>
<dbReference type="InterPro" id="IPR001509">
    <property type="entry name" value="Epimerase_deHydtase"/>
</dbReference>
<dbReference type="EMBL" id="CP043498">
    <property type="protein sequence ID" value="QFY62456.1"/>
    <property type="molecule type" value="Genomic_DNA"/>
</dbReference>
<dbReference type="AlphaFoldDB" id="A0A5Q0C969"/>
<dbReference type="PANTHER" id="PTHR43245">
    <property type="entry name" value="BIFUNCTIONAL POLYMYXIN RESISTANCE PROTEIN ARNA"/>
    <property type="match status" value="1"/>
</dbReference>
<dbReference type="SUPFAM" id="SSF51735">
    <property type="entry name" value="NAD(P)-binding Rossmann-fold domains"/>
    <property type="match status" value="1"/>
</dbReference>
<evidence type="ECO:0000313" key="3">
    <source>
        <dbReference type="Proteomes" id="UP000326881"/>
    </source>
</evidence>
<gene>
    <name evidence="2" type="ORF">FZ934_12890</name>
</gene>
<protein>
    <submittedName>
        <fullName evidence="2">NAD(P)-dependent oxidoreductase</fullName>
    </submittedName>
</protein>
<reference evidence="2 3" key="1">
    <citation type="submission" date="2019-08" db="EMBL/GenBank/DDBJ databases">
        <title>Prosopis cineraria nodule microbiome.</title>
        <authorList>
            <person name="Ali R."/>
            <person name="Chaluvadi S.R."/>
            <person name="Wang X."/>
        </authorList>
    </citation>
    <scope>NUCLEOTIDE SEQUENCE [LARGE SCALE GENOMIC DNA]</scope>
    <source>
        <strain evidence="2 3">BG7</strain>
    </source>
</reference>
<keyword evidence="3" id="KW-1185">Reference proteome</keyword>
<dbReference type="InterPro" id="IPR036291">
    <property type="entry name" value="NAD(P)-bd_dom_sf"/>
</dbReference>
<dbReference type="CDD" id="cd08946">
    <property type="entry name" value="SDR_e"/>
    <property type="match status" value="1"/>
</dbReference>
<proteinExistence type="predicted"/>
<dbReference type="Proteomes" id="UP000326881">
    <property type="component" value="Chromosome"/>
</dbReference>
<sequence>MCRIYRPWQTLKRQHEGIGIGGTGLVGRYIVEELLAAGYTVIIGGRHAPLPRFFSRPVEFAPLSLDPAHDHIEAFDDAYFFVHAALHHLPGKYRGGEGNDPEAFKRFNLDGSVRLFEAAKRAGTRRCIFISSRAAYGEHAPGTVLKEGMPDKPETLYGQVKLDAERSLAHLAAPGFATASLRLTGVYGDLRPNKWDRLIEDYLNGRALPSRVGTEVHGKDVGKAVRVMLEAETGRISGETFNVSDLTLDTWDILEHIRWERDCLNRLPLPADKSQLTPMDTTKIRALGWVPGGMPLFEQTIHALATDNGGV</sequence>
<dbReference type="PANTHER" id="PTHR43245:SF58">
    <property type="entry name" value="BLL5923 PROTEIN"/>
    <property type="match status" value="1"/>
</dbReference>
<evidence type="ECO:0000313" key="2">
    <source>
        <dbReference type="EMBL" id="QFY62456.1"/>
    </source>
</evidence>